<keyword evidence="2" id="KW-0812">Transmembrane</keyword>
<dbReference type="AlphaFoldDB" id="A0A7J5BRF5"/>
<feature type="region of interest" description="Disordered" evidence="1">
    <location>
        <begin position="48"/>
        <end position="68"/>
    </location>
</feature>
<protein>
    <recommendedName>
        <fullName evidence="5">Sporulation protein</fullName>
    </recommendedName>
</protein>
<keyword evidence="2" id="KW-1133">Transmembrane helix</keyword>
<dbReference type="OrthoDB" id="4965215at2"/>
<organism evidence="3 4">
    <name type="scientific">Pseudoclavibacter chungangensis</name>
    <dbReference type="NCBI Taxonomy" id="587635"/>
    <lineage>
        <taxon>Bacteria</taxon>
        <taxon>Bacillati</taxon>
        <taxon>Actinomycetota</taxon>
        <taxon>Actinomycetes</taxon>
        <taxon>Micrococcales</taxon>
        <taxon>Microbacteriaceae</taxon>
        <taxon>Pseudoclavibacter</taxon>
    </lineage>
</organism>
<evidence type="ECO:0008006" key="5">
    <source>
        <dbReference type="Google" id="ProtNLM"/>
    </source>
</evidence>
<keyword evidence="4" id="KW-1185">Reference proteome</keyword>
<keyword evidence="2" id="KW-0472">Membrane</keyword>
<name>A0A7J5BRF5_9MICO</name>
<dbReference type="RefSeq" id="WP_158040634.1">
    <property type="nucleotide sequence ID" value="NZ_JACCFV010000001.1"/>
</dbReference>
<reference evidence="3 4" key="1">
    <citation type="submission" date="2019-09" db="EMBL/GenBank/DDBJ databases">
        <title>Phylogeny of genus Pseudoclavibacter and closely related genus.</title>
        <authorList>
            <person name="Li Y."/>
        </authorList>
    </citation>
    <scope>NUCLEOTIDE SEQUENCE [LARGE SCALE GENOMIC DNA]</scope>
    <source>
        <strain evidence="3 4">DSM 23821</strain>
    </source>
</reference>
<evidence type="ECO:0000256" key="2">
    <source>
        <dbReference type="SAM" id="Phobius"/>
    </source>
</evidence>
<proteinExistence type="predicted"/>
<evidence type="ECO:0000256" key="1">
    <source>
        <dbReference type="SAM" id="MobiDB-lite"/>
    </source>
</evidence>
<feature type="transmembrane region" description="Helical" evidence="2">
    <location>
        <begin position="92"/>
        <end position="110"/>
    </location>
</feature>
<dbReference type="EMBL" id="WBJZ01000010">
    <property type="protein sequence ID" value="KAB1656882.1"/>
    <property type="molecule type" value="Genomic_DNA"/>
</dbReference>
<accession>A0A7J5BRF5</accession>
<sequence length="119" mass="11897">MANVTERVLDNIKRIGVQTAYGDKVELGSTTLVPVALAGFGFGVGEAEGKGGGSEAAEPNGGAGSGGGGGGFSVPIGAYVNDEFGTRFQPNIIALLGVSLPLAAVVGWALPRIIKALKR</sequence>
<dbReference type="Proteomes" id="UP000467240">
    <property type="component" value="Unassembled WGS sequence"/>
</dbReference>
<evidence type="ECO:0000313" key="4">
    <source>
        <dbReference type="Proteomes" id="UP000467240"/>
    </source>
</evidence>
<comment type="caution">
    <text evidence="3">The sequence shown here is derived from an EMBL/GenBank/DDBJ whole genome shotgun (WGS) entry which is preliminary data.</text>
</comment>
<gene>
    <name evidence="3" type="ORF">F8O01_09570</name>
</gene>
<evidence type="ECO:0000313" key="3">
    <source>
        <dbReference type="EMBL" id="KAB1656882.1"/>
    </source>
</evidence>